<dbReference type="SMART" id="SM00382">
    <property type="entry name" value="AAA"/>
    <property type="match status" value="1"/>
</dbReference>
<dbReference type="STRING" id="1776384.GCA_900086585_03224"/>
<evidence type="ECO:0000256" key="2">
    <source>
        <dbReference type="ARBA" id="ARBA00022840"/>
    </source>
</evidence>
<comment type="caution">
    <text evidence="6">The sequence shown here is derived from an EMBL/GenBank/DDBJ whole genome shotgun (WGS) entry which is preliminary data.</text>
</comment>
<reference evidence="6 7" key="1">
    <citation type="submission" date="2018-08" db="EMBL/GenBank/DDBJ databases">
        <title>A genome reference for cultivated species of the human gut microbiota.</title>
        <authorList>
            <person name="Zou Y."/>
            <person name="Xue W."/>
            <person name="Luo G."/>
        </authorList>
    </citation>
    <scope>NUCLEOTIDE SEQUENCE [LARGE SCALE GENOMIC DNA]</scope>
    <source>
        <strain evidence="6 7">AM07-24</strain>
    </source>
</reference>
<evidence type="ECO:0000259" key="5">
    <source>
        <dbReference type="PROSITE" id="PS50045"/>
    </source>
</evidence>
<keyword evidence="7" id="KW-1185">Reference proteome</keyword>
<dbReference type="InterPro" id="IPR025943">
    <property type="entry name" value="Sigma_54_int_dom_ATP-bd_2"/>
</dbReference>
<dbReference type="AlphaFoldDB" id="A0A415E8D8"/>
<dbReference type="Pfam" id="PF02954">
    <property type="entry name" value="HTH_8"/>
    <property type="match status" value="1"/>
</dbReference>
<dbReference type="GeneID" id="83005533"/>
<dbReference type="SUPFAM" id="SSF46689">
    <property type="entry name" value="Homeodomain-like"/>
    <property type="match status" value="1"/>
</dbReference>
<dbReference type="InterPro" id="IPR035965">
    <property type="entry name" value="PAS-like_dom_sf"/>
</dbReference>
<dbReference type="PROSITE" id="PS50045">
    <property type="entry name" value="SIGMA54_INTERACT_4"/>
    <property type="match status" value="1"/>
</dbReference>
<dbReference type="GO" id="GO:0005524">
    <property type="term" value="F:ATP binding"/>
    <property type="evidence" value="ECO:0007669"/>
    <property type="project" value="UniProtKB-KW"/>
</dbReference>
<dbReference type="InterPro" id="IPR003593">
    <property type="entry name" value="AAA+_ATPase"/>
</dbReference>
<evidence type="ECO:0000256" key="4">
    <source>
        <dbReference type="ARBA" id="ARBA00023163"/>
    </source>
</evidence>
<dbReference type="PANTHER" id="PTHR32071:SF74">
    <property type="entry name" value="TRANSCRIPTIONAL ACTIVATOR ROCR"/>
    <property type="match status" value="1"/>
</dbReference>
<feature type="domain" description="Sigma-54 factor interaction" evidence="5">
    <location>
        <begin position="143"/>
        <end position="371"/>
    </location>
</feature>
<evidence type="ECO:0000313" key="6">
    <source>
        <dbReference type="EMBL" id="RHJ89865.1"/>
    </source>
</evidence>
<dbReference type="FunFam" id="3.40.50.300:FF:000006">
    <property type="entry name" value="DNA-binding transcriptional regulator NtrC"/>
    <property type="match status" value="1"/>
</dbReference>
<sequence>MLEEYLDTITNMENYADGIIVIDDQAKVIYIRQFKPDLSPLDERRAIGKSIFEIYPTLKPETSTLIAAIQRGETTLNNRETLTTSTGESFQIIDNTFPIKQDDSIIGAVSVATFPDKDFSLSGINLHSDTVPQVKDLYTIEDIIGRSKQTQDLRIQICRVSATSSSVLIYGSTGTGKEMVAQSIHSASERKNKKFISQNCAAIPATLLESIFFGTVKGAYTGAENKAGIFESADGGTIFLDEINSMDINLQAKLLRVLEERKITRIGGVDAVNVNVRIIAATNKRPSLCIQDGTLRPDLFYRLGSVTIDVPDLRDRLDDLPLLTDYFISLYNTSMHKHITGVSKEVMEIFKIYAWPGNVREFRNIIEGAFNLCDDSVIDVGSLPSYLLSEFDLTRSDPEDEDKSVEVQWTGSLKGTMDAYEKKLILHAIDSHKSLTAAAEYLGITRQSLNQKLRKYNL</sequence>
<name>A0A415E8D8_9FIRM</name>
<evidence type="ECO:0000313" key="7">
    <source>
        <dbReference type="Proteomes" id="UP000284841"/>
    </source>
</evidence>
<dbReference type="Pfam" id="PF00158">
    <property type="entry name" value="Sigma54_activat"/>
    <property type="match status" value="1"/>
</dbReference>
<dbReference type="RefSeq" id="WP_067540847.1">
    <property type="nucleotide sequence ID" value="NZ_AP025567.1"/>
</dbReference>
<keyword evidence="2" id="KW-0067">ATP-binding</keyword>
<evidence type="ECO:0000256" key="1">
    <source>
        <dbReference type="ARBA" id="ARBA00022741"/>
    </source>
</evidence>
<keyword evidence="4" id="KW-0804">Transcription</keyword>
<gene>
    <name evidence="6" type="ORF">DW099_04685</name>
</gene>
<protein>
    <submittedName>
        <fullName evidence="6">AAA family ATPase</fullName>
    </submittedName>
</protein>
<dbReference type="CDD" id="cd00009">
    <property type="entry name" value="AAA"/>
    <property type="match status" value="1"/>
</dbReference>
<dbReference type="SUPFAM" id="SSF52540">
    <property type="entry name" value="P-loop containing nucleoside triphosphate hydrolases"/>
    <property type="match status" value="1"/>
</dbReference>
<dbReference type="InterPro" id="IPR058031">
    <property type="entry name" value="AAA_lid_NorR"/>
</dbReference>
<organism evidence="6 7">
    <name type="scientific">Emergencia timonensis</name>
    <dbReference type="NCBI Taxonomy" id="1776384"/>
    <lineage>
        <taxon>Bacteria</taxon>
        <taxon>Bacillati</taxon>
        <taxon>Bacillota</taxon>
        <taxon>Clostridia</taxon>
        <taxon>Peptostreptococcales</taxon>
        <taxon>Anaerovoracaceae</taxon>
        <taxon>Emergencia</taxon>
    </lineage>
</organism>
<dbReference type="Pfam" id="PF25601">
    <property type="entry name" value="AAA_lid_14"/>
    <property type="match status" value="1"/>
</dbReference>
<dbReference type="InterPro" id="IPR027417">
    <property type="entry name" value="P-loop_NTPase"/>
</dbReference>
<dbReference type="PANTHER" id="PTHR32071">
    <property type="entry name" value="TRANSCRIPTIONAL REGULATORY PROTEIN"/>
    <property type="match status" value="1"/>
</dbReference>
<dbReference type="Gene3D" id="3.30.450.20">
    <property type="entry name" value="PAS domain"/>
    <property type="match status" value="1"/>
</dbReference>
<dbReference type="OrthoDB" id="9803970at2"/>
<dbReference type="SUPFAM" id="SSF55785">
    <property type="entry name" value="PYP-like sensor domain (PAS domain)"/>
    <property type="match status" value="1"/>
</dbReference>
<dbReference type="GO" id="GO:0043565">
    <property type="term" value="F:sequence-specific DNA binding"/>
    <property type="evidence" value="ECO:0007669"/>
    <property type="project" value="InterPro"/>
</dbReference>
<proteinExistence type="predicted"/>
<dbReference type="Gene3D" id="3.40.50.300">
    <property type="entry name" value="P-loop containing nucleotide triphosphate hydrolases"/>
    <property type="match status" value="1"/>
</dbReference>
<dbReference type="InterPro" id="IPR002078">
    <property type="entry name" value="Sigma_54_int"/>
</dbReference>
<dbReference type="EMBL" id="QRMS01000001">
    <property type="protein sequence ID" value="RHJ89865.1"/>
    <property type="molecule type" value="Genomic_DNA"/>
</dbReference>
<accession>A0A415E8D8</accession>
<dbReference type="Gene3D" id="1.10.10.60">
    <property type="entry name" value="Homeodomain-like"/>
    <property type="match status" value="1"/>
</dbReference>
<dbReference type="InterPro" id="IPR002197">
    <property type="entry name" value="HTH_Fis"/>
</dbReference>
<dbReference type="GO" id="GO:0006355">
    <property type="term" value="P:regulation of DNA-templated transcription"/>
    <property type="evidence" value="ECO:0007669"/>
    <property type="project" value="InterPro"/>
</dbReference>
<dbReference type="Proteomes" id="UP000284841">
    <property type="component" value="Unassembled WGS sequence"/>
</dbReference>
<keyword evidence="1" id="KW-0547">Nucleotide-binding</keyword>
<dbReference type="InterPro" id="IPR009057">
    <property type="entry name" value="Homeodomain-like_sf"/>
</dbReference>
<dbReference type="PROSITE" id="PS00676">
    <property type="entry name" value="SIGMA54_INTERACT_2"/>
    <property type="match status" value="1"/>
</dbReference>
<dbReference type="Gene3D" id="1.10.8.60">
    <property type="match status" value="1"/>
</dbReference>
<keyword evidence="3" id="KW-0805">Transcription regulation</keyword>
<evidence type="ECO:0000256" key="3">
    <source>
        <dbReference type="ARBA" id="ARBA00023015"/>
    </source>
</evidence>